<dbReference type="Gene3D" id="3.30.40.10">
    <property type="entry name" value="Zinc/RING finger domain, C3HC4 (zinc finger)"/>
    <property type="match status" value="2"/>
</dbReference>
<comment type="subcellular location">
    <subcellularLocation>
        <location evidence="1">Nucleus</location>
    </subcellularLocation>
</comment>
<dbReference type="Pfam" id="PF15612">
    <property type="entry name" value="WHIM1"/>
    <property type="match status" value="1"/>
</dbReference>
<evidence type="ECO:0000256" key="5">
    <source>
        <dbReference type="ARBA" id="ARBA00023242"/>
    </source>
</evidence>
<dbReference type="InterPro" id="IPR047365">
    <property type="entry name" value="Tudor_AtPTM-like"/>
</dbReference>
<keyword evidence="4" id="KW-0862">Zinc</keyword>
<evidence type="ECO:0000256" key="7">
    <source>
        <dbReference type="SAM" id="MobiDB-lite"/>
    </source>
</evidence>
<keyword evidence="5" id="KW-0539">Nucleus</keyword>
<sequence>MMEFVGRAVKKEFKGRGIHSGVVKSFDSSSGFFEVEFEGGDSEELDLSEVSLLLEGQSQPVEKRSCRGRKPKKRRRIESKCEIGGASANAGRSLALDKGNPDETLEMGFEVSVVRVKDLNESFNLNDEVKKNQLIVDGVSGNLNGSLEGNKILDMNVTLSDGVEDILEKRDNSEKDFEGNGSGNGNLCRNGDSRDGFDLNARSSSNEWLNLNDSSDHHASPSKNANLERRGSIDLNLYVNADFDENLTGGDVSCSQVETKKREWDFDLNLEVNDVHVDNNNNGGEEIASSGMGEAIIDKICDEAVIDQVCDEAAMDQVYDNVQEIREKTIESENEDENLQEVHIDIKEELPKESYSSGGDVTVEASLRVSDLNCVNDGNLVNIDVKDVSSEAGPQIIDGCQGNSEGQCKQRGRRKKRKVLDGVNTPDTVLRRSTRRGIIQKTVPIASSDISSPVASVVTEEKQVAYDGSDMPVGLPFKLQLPPSSKNLNLDDIPILDLFSIYACLRSFSTLLFLSPFELDDFVAALKCKSPTILFDNIHLSVLQTLRKHLEDLSTEGSESALSCLRSLNWDMLDLITWPIFMVEYLLIHGSGLKPGVDLCRLKLLKNDYYKLPTGIKIEILRCLCDDMIEVEAIRSEINRRSLAAEPEIIRDRSLKSEVYKKKKISANPSINSCQSEDTMDDTADWNSDECCLCKMDGSLICCDGCPAAYHLKCVGIANDLLPEGDWFCPECAIDRHKSWMKTQKSLRGAEFLGVDPHGRTYFSSCGFLLVSDSCDTESSVSYYHRNDLDVVIEALRSSYSSYSDILMTIYKHWDITFTLNGKINKSDSLHCTSKYYSNFCHEGAKSANLFEAETILEGSTVNKSALDSQLNSSIQDIQTQQATVSNGYEFLNQAKVSGKVSSGEDPSLLHPCLDGMQESNTRCAGLEHSLSTSIRNGDSLEDESDDGYSNFYSFAQTASSVADEFMRKASEKDKIKEKSTMSEEEIIAAQMKVILKKTSNFGWPFIQNINVATQKEKCGWCFPCKASSDELDCLFKTNNAWIEEGLAVDVPGLQLKRKGKGHLRDVICQILSIENRLQGLLLGPWLNSHHSKLWREGLLAFDFNSVKHLLLMIESNLRHPAISAEWFKFVDSVNTLGSASLFVTSSLRATRHGISRKRGRFSDIESNGSSNGSSGLSMFWWRGGQLSRRIFNWKVLPRSLISKAARQAGCTKIPGIAYPEGSECARRSRCIAWRAAVEASTSVEQLAFQVREFYSNIRWYDVENTHPLPTVEKELRKSIRLFKKVIVRRKSVEGNLVKYLLDFGKRRAIPDIVKKHGVKLEDSSNERKRYWLNETFVPLHLVKNFEEKRVARRANEVKPKIVDLGIVKSSRKKGFAYLFSRADKLDLYQCGRCNKVVPVREAVSCRYCQGIFHKKHVKKYVESIAAKCTYTCHSCWDGISVKSNGKRGKSGVKGGKLHMVKGKRPSDQRALRLKNRKKALRAGKQAQTQNNSKVPTGIPLRRSARQAKYSSLQKKKQDKKVGGSVRRKKMKSRKGTPKKRKRETSLQKKRTLACHSFWLNGLFLSRKPGDERVTHFREKKLLITPRISVNHDKPKCNLCSETEHASGLNYIACQNCGAWFHGDAFGLDQTKIDLLIGFRCHICRKRMPPVCPHQMNQKPHILDECTLITIYCTTASDM</sequence>
<dbReference type="InterPro" id="IPR019786">
    <property type="entry name" value="Zinc_finger_PHD-type_CS"/>
</dbReference>
<dbReference type="InterPro" id="IPR018501">
    <property type="entry name" value="DDT_dom"/>
</dbReference>
<name>A0ABM3KIN0_CUCME</name>
<feature type="region of interest" description="Disordered" evidence="7">
    <location>
        <begin position="171"/>
        <end position="190"/>
    </location>
</feature>
<feature type="region of interest" description="Disordered" evidence="7">
    <location>
        <begin position="1446"/>
        <end position="1468"/>
    </location>
</feature>
<dbReference type="InterPro" id="IPR056618">
    <property type="entry name" value="Chromo_PTM"/>
</dbReference>
<dbReference type="PROSITE" id="PS01359">
    <property type="entry name" value="ZF_PHD_1"/>
    <property type="match status" value="1"/>
</dbReference>
<dbReference type="Proteomes" id="UP001652600">
    <property type="component" value="Chromosome 2"/>
</dbReference>
<feature type="region of interest" description="Disordered" evidence="7">
    <location>
        <begin position="1481"/>
        <end position="1549"/>
    </location>
</feature>
<dbReference type="CDD" id="cd15539">
    <property type="entry name" value="PHD1_AIRE"/>
    <property type="match status" value="1"/>
</dbReference>
<dbReference type="InterPro" id="IPR028942">
    <property type="entry name" value="WHIM1_dom"/>
</dbReference>
<dbReference type="InterPro" id="IPR001965">
    <property type="entry name" value="Znf_PHD"/>
</dbReference>
<dbReference type="Pfam" id="PF21743">
    <property type="entry name" value="PTM_DIR17_Tudor"/>
    <property type="match status" value="1"/>
</dbReference>
<dbReference type="GeneID" id="103492005"/>
<accession>A0ABM3KIN0</accession>
<gene>
    <name evidence="11" type="primary">LOC103492005</name>
</gene>
<protein>
    <submittedName>
        <fullName evidence="11">DDT domain-containing protein PTM isoform X1</fullName>
    </submittedName>
</protein>
<reference evidence="11" key="2">
    <citation type="submission" date="2025-08" db="UniProtKB">
        <authorList>
            <consortium name="RefSeq"/>
        </authorList>
    </citation>
    <scope>IDENTIFICATION</scope>
    <source>
        <tissue evidence="11">Stem</tissue>
    </source>
</reference>
<dbReference type="Pfam" id="PF00628">
    <property type="entry name" value="PHD"/>
    <property type="match status" value="1"/>
</dbReference>
<evidence type="ECO:0000256" key="4">
    <source>
        <dbReference type="ARBA" id="ARBA00022833"/>
    </source>
</evidence>
<keyword evidence="3 6" id="KW-0863">Zinc-finger</keyword>
<keyword evidence="2" id="KW-0479">Metal-binding</keyword>
<dbReference type="InterPro" id="IPR013083">
    <property type="entry name" value="Znf_RING/FYVE/PHD"/>
</dbReference>
<feature type="compositionally biased region" description="Basic residues" evidence="7">
    <location>
        <begin position="1446"/>
        <end position="1464"/>
    </location>
</feature>
<organism evidence="10 11">
    <name type="scientific">Cucumis melo</name>
    <name type="common">Muskmelon</name>
    <dbReference type="NCBI Taxonomy" id="3656"/>
    <lineage>
        <taxon>Eukaryota</taxon>
        <taxon>Viridiplantae</taxon>
        <taxon>Streptophyta</taxon>
        <taxon>Embryophyta</taxon>
        <taxon>Tracheophyta</taxon>
        <taxon>Spermatophyta</taxon>
        <taxon>Magnoliopsida</taxon>
        <taxon>eudicotyledons</taxon>
        <taxon>Gunneridae</taxon>
        <taxon>Pentapetalae</taxon>
        <taxon>rosids</taxon>
        <taxon>fabids</taxon>
        <taxon>Cucurbitales</taxon>
        <taxon>Cucurbitaceae</taxon>
        <taxon>Benincaseae</taxon>
        <taxon>Cucumis</taxon>
    </lineage>
</organism>
<dbReference type="PANTHER" id="PTHR46508:SF5">
    <property type="entry name" value="PHD-FINGER AND DNA BINDING DOMAIN-CONTAINING PROTEIN"/>
    <property type="match status" value="1"/>
</dbReference>
<evidence type="ECO:0000256" key="1">
    <source>
        <dbReference type="ARBA" id="ARBA00004123"/>
    </source>
</evidence>
<dbReference type="SMART" id="SM00249">
    <property type="entry name" value="PHD"/>
    <property type="match status" value="2"/>
</dbReference>
<evidence type="ECO:0000313" key="11">
    <source>
        <dbReference type="RefSeq" id="XP_050937645.1"/>
    </source>
</evidence>
<dbReference type="SMART" id="SM00571">
    <property type="entry name" value="DDT"/>
    <property type="match status" value="1"/>
</dbReference>
<evidence type="ECO:0000259" key="8">
    <source>
        <dbReference type="PROSITE" id="PS50016"/>
    </source>
</evidence>
<evidence type="ECO:0000259" key="9">
    <source>
        <dbReference type="PROSITE" id="PS50827"/>
    </source>
</evidence>
<keyword evidence="10" id="KW-1185">Reference proteome</keyword>
<dbReference type="InterPro" id="IPR011011">
    <property type="entry name" value="Znf_FYVE_PHD"/>
</dbReference>
<feature type="compositionally biased region" description="Basic residues" evidence="7">
    <location>
        <begin position="1526"/>
        <end position="1549"/>
    </location>
</feature>
<feature type="compositionally biased region" description="Polar residues" evidence="7">
    <location>
        <begin position="1486"/>
        <end position="1495"/>
    </location>
</feature>
<reference evidence="10" key="1">
    <citation type="submission" date="2025-05" db="UniProtKB">
        <authorList>
            <consortium name="RefSeq"/>
        </authorList>
    </citation>
    <scope>NUCLEOTIDE SEQUENCE [LARGE SCALE GENOMIC DNA]</scope>
</reference>
<feature type="domain" description="DDT" evidence="9">
    <location>
        <begin position="492"/>
        <end position="552"/>
    </location>
</feature>
<dbReference type="RefSeq" id="XP_050937645.1">
    <property type="nucleotide sequence ID" value="XM_051081688.1"/>
</dbReference>
<dbReference type="SUPFAM" id="SSF57903">
    <property type="entry name" value="FYVE/PHD zinc finger"/>
    <property type="match status" value="2"/>
</dbReference>
<dbReference type="PROSITE" id="PS50016">
    <property type="entry name" value="ZF_PHD_2"/>
    <property type="match status" value="1"/>
</dbReference>
<evidence type="ECO:0000256" key="2">
    <source>
        <dbReference type="ARBA" id="ARBA00022723"/>
    </source>
</evidence>
<dbReference type="Pfam" id="PF24294">
    <property type="entry name" value="Chromo_PTM"/>
    <property type="match status" value="1"/>
</dbReference>
<evidence type="ECO:0000256" key="3">
    <source>
        <dbReference type="ARBA" id="ARBA00022771"/>
    </source>
</evidence>
<feature type="domain" description="PHD-type" evidence="8">
    <location>
        <begin position="688"/>
        <end position="735"/>
    </location>
</feature>
<dbReference type="PROSITE" id="PS50827">
    <property type="entry name" value="DDT"/>
    <property type="match status" value="1"/>
</dbReference>
<evidence type="ECO:0000313" key="10">
    <source>
        <dbReference type="Proteomes" id="UP001652600"/>
    </source>
</evidence>
<evidence type="ECO:0000256" key="6">
    <source>
        <dbReference type="PROSITE-ProRule" id="PRU00146"/>
    </source>
</evidence>
<dbReference type="InterPro" id="IPR019787">
    <property type="entry name" value="Znf_PHD-finger"/>
</dbReference>
<dbReference type="Pfam" id="PF02791">
    <property type="entry name" value="DDT"/>
    <property type="match status" value="1"/>
</dbReference>
<dbReference type="PANTHER" id="PTHR46508">
    <property type="entry name" value="PHD FINGER FAMILY PROTEIN"/>
    <property type="match status" value="1"/>
</dbReference>
<proteinExistence type="predicted"/>